<dbReference type="Gene3D" id="1.20.1080.10">
    <property type="entry name" value="Glycerol uptake facilitator protein"/>
    <property type="match status" value="3"/>
</dbReference>
<keyword evidence="3" id="KW-0813">Transport</keyword>
<feature type="transmembrane region" description="Helical" evidence="8">
    <location>
        <begin position="498"/>
        <end position="519"/>
    </location>
</feature>
<feature type="transmembrane region" description="Helical" evidence="8">
    <location>
        <begin position="525"/>
        <end position="545"/>
    </location>
</feature>
<dbReference type="PANTHER" id="PTHR19139">
    <property type="entry name" value="AQUAPORIN TRANSPORTER"/>
    <property type="match status" value="1"/>
</dbReference>
<feature type="transmembrane region" description="Helical" evidence="8">
    <location>
        <begin position="643"/>
        <end position="663"/>
    </location>
</feature>
<comment type="caution">
    <text evidence="9">The sequence shown here is derived from an EMBL/GenBank/DDBJ whole genome shotgun (WGS) entry which is preliminary data.</text>
</comment>
<name>A0ABN8LTQ6_9CNID</name>
<dbReference type="PROSITE" id="PS00221">
    <property type="entry name" value="MIP"/>
    <property type="match status" value="1"/>
</dbReference>
<evidence type="ECO:0000256" key="6">
    <source>
        <dbReference type="ARBA" id="ARBA00022989"/>
    </source>
</evidence>
<feature type="transmembrane region" description="Helical" evidence="8">
    <location>
        <begin position="472"/>
        <end position="491"/>
    </location>
</feature>
<dbReference type="InterPro" id="IPR034294">
    <property type="entry name" value="Aquaporin_transptr"/>
</dbReference>
<dbReference type="InterPro" id="IPR000425">
    <property type="entry name" value="MIP"/>
</dbReference>
<comment type="similarity">
    <text evidence="2">Belongs to the MIP/aquaporin (TC 1.A.8) family.</text>
</comment>
<feature type="transmembrane region" description="Helical" evidence="8">
    <location>
        <begin position="353"/>
        <end position="378"/>
    </location>
</feature>
<organism evidence="9 10">
    <name type="scientific">Porites evermanni</name>
    <dbReference type="NCBI Taxonomy" id="104178"/>
    <lineage>
        <taxon>Eukaryota</taxon>
        <taxon>Metazoa</taxon>
        <taxon>Cnidaria</taxon>
        <taxon>Anthozoa</taxon>
        <taxon>Hexacorallia</taxon>
        <taxon>Scleractinia</taxon>
        <taxon>Fungiina</taxon>
        <taxon>Poritidae</taxon>
        <taxon>Porites</taxon>
    </lineage>
</organism>
<keyword evidence="6 8" id="KW-1133">Transmembrane helix</keyword>
<dbReference type="InterPro" id="IPR022357">
    <property type="entry name" value="MIP_CS"/>
</dbReference>
<feature type="transmembrane region" description="Helical" evidence="8">
    <location>
        <begin position="612"/>
        <end position="631"/>
    </location>
</feature>
<dbReference type="SUPFAM" id="SSF81338">
    <property type="entry name" value="Aquaporin-like"/>
    <property type="match status" value="3"/>
</dbReference>
<dbReference type="Proteomes" id="UP001159427">
    <property type="component" value="Unassembled WGS sequence"/>
</dbReference>
<gene>
    <name evidence="9" type="ORF">PEVE_00000205</name>
</gene>
<keyword evidence="4" id="KW-1003">Cell membrane</keyword>
<comment type="subcellular location">
    <subcellularLocation>
        <location evidence="1">Cell membrane</location>
        <topology evidence="1">Multi-pass membrane protein</topology>
    </subcellularLocation>
</comment>
<feature type="transmembrane region" description="Helical" evidence="8">
    <location>
        <begin position="279"/>
        <end position="304"/>
    </location>
</feature>
<feature type="transmembrane region" description="Helical" evidence="8">
    <location>
        <begin position="164"/>
        <end position="189"/>
    </location>
</feature>
<feature type="transmembrane region" description="Helical" evidence="8">
    <location>
        <begin position="425"/>
        <end position="446"/>
    </location>
</feature>
<feature type="transmembrane region" description="Helical" evidence="8">
    <location>
        <begin position="687"/>
        <end position="707"/>
    </location>
</feature>
<evidence type="ECO:0000313" key="9">
    <source>
        <dbReference type="EMBL" id="CAH3018931.1"/>
    </source>
</evidence>
<feature type="transmembrane region" description="Helical" evidence="8">
    <location>
        <begin position="566"/>
        <end position="592"/>
    </location>
</feature>
<feature type="transmembrane region" description="Helical" evidence="8">
    <location>
        <begin position="398"/>
        <end position="418"/>
    </location>
</feature>
<sequence>MMFVSELKSVHFWASALVELLATFFFIFLTTGTTITWNPSHPPSTELISLSFGFSIATLAMCSSHLSGGHINPAVTIAMMALRKVNILRGVTYIIFQLAGGIAGSAVLKYITPEEKRGSLGATVPAPGVTAGQALGIEILLTFLLVFTVCASTDPKRNHYGYEVPLSIGLCVAVCHFIGIGFTGCGINPARSFGPAVVMNTSAIWEDHWVYWAGPIGGGLLAGVLYQLFFRARQESGPTAGSVNDLEMYHPDSKIQYHISYYLDAMVHVGNMELRSRSFWIEVIAELLVTLLFLFMVCGTVLPWNNSSPSIIHIAFSHGLSIATLVLTIQHVSGGQLNPAVTICMLAVGRVSVLKAVFFIAAQCIGAICGAALVYSITPNNSIGSLGVTAPANGVSTAQAFVVELVLTFILVFVVFAATDPGRGLTGYGVPLAIGICVFICLMHGIPSSGASMNPARSLGPAVVMNSWKDHWIYWVAPITGGLLATTTYQLREFWVCVSGEFAATTIFVFLVCGSTLSWQDGACTVLRISLTAGLSIATLAMVIGHHSGGLLNPAVNIALIAAQKITVVEGIAYTTAQFCGGILGAALLYGLTPAEVRGELGMTTPAQNINVAQAFGVELLLTFVLVLTIFGTTDKGREHRGYEVPLSIGLCVFICHSVGIPFTGCSMNPARSFGPALVMNSWNHHWVYWVGPISGGLMAALLYEYVFSSSKVTISPA</sequence>
<feature type="transmembrane region" description="Helical" evidence="8">
    <location>
        <begin position="310"/>
        <end position="332"/>
    </location>
</feature>
<evidence type="ECO:0000256" key="4">
    <source>
        <dbReference type="ARBA" id="ARBA00022475"/>
    </source>
</evidence>
<evidence type="ECO:0000256" key="7">
    <source>
        <dbReference type="ARBA" id="ARBA00023136"/>
    </source>
</evidence>
<accession>A0ABN8LTQ6</accession>
<dbReference type="CDD" id="cd00333">
    <property type="entry name" value="MIP"/>
    <property type="match status" value="2"/>
</dbReference>
<feature type="transmembrane region" description="Helical" evidence="8">
    <location>
        <begin position="12"/>
        <end position="35"/>
    </location>
</feature>
<evidence type="ECO:0000256" key="8">
    <source>
        <dbReference type="SAM" id="Phobius"/>
    </source>
</evidence>
<dbReference type="NCBIfam" id="TIGR00861">
    <property type="entry name" value="MIP"/>
    <property type="match status" value="3"/>
</dbReference>
<dbReference type="Pfam" id="PF00230">
    <property type="entry name" value="MIP"/>
    <property type="match status" value="3"/>
</dbReference>
<dbReference type="PRINTS" id="PR00783">
    <property type="entry name" value="MINTRINSICP"/>
</dbReference>
<reference evidence="9 10" key="1">
    <citation type="submission" date="2022-05" db="EMBL/GenBank/DDBJ databases">
        <authorList>
            <consortium name="Genoscope - CEA"/>
            <person name="William W."/>
        </authorList>
    </citation>
    <scope>NUCLEOTIDE SEQUENCE [LARGE SCALE GENOMIC DNA]</scope>
</reference>
<dbReference type="EMBL" id="CALNXI010000100">
    <property type="protein sequence ID" value="CAH3018931.1"/>
    <property type="molecule type" value="Genomic_DNA"/>
</dbReference>
<evidence type="ECO:0000313" key="10">
    <source>
        <dbReference type="Proteomes" id="UP001159427"/>
    </source>
</evidence>
<evidence type="ECO:0000256" key="2">
    <source>
        <dbReference type="ARBA" id="ARBA00006175"/>
    </source>
</evidence>
<keyword evidence="10" id="KW-1185">Reference proteome</keyword>
<proteinExistence type="inferred from homology"/>
<evidence type="ECO:0000256" key="3">
    <source>
        <dbReference type="ARBA" id="ARBA00022448"/>
    </source>
</evidence>
<evidence type="ECO:0000256" key="5">
    <source>
        <dbReference type="ARBA" id="ARBA00022692"/>
    </source>
</evidence>
<feature type="transmembrane region" description="Helical" evidence="8">
    <location>
        <begin position="131"/>
        <end position="152"/>
    </location>
</feature>
<feature type="transmembrane region" description="Helical" evidence="8">
    <location>
        <begin position="87"/>
        <end position="111"/>
    </location>
</feature>
<evidence type="ECO:0000256" key="1">
    <source>
        <dbReference type="ARBA" id="ARBA00004651"/>
    </source>
</evidence>
<feature type="transmembrane region" description="Helical" evidence="8">
    <location>
        <begin position="209"/>
        <end position="229"/>
    </location>
</feature>
<dbReference type="InterPro" id="IPR023271">
    <property type="entry name" value="Aquaporin-like"/>
</dbReference>
<keyword evidence="7 8" id="KW-0472">Membrane</keyword>
<feature type="transmembrane region" description="Helical" evidence="8">
    <location>
        <begin position="47"/>
        <end position="66"/>
    </location>
</feature>
<keyword evidence="5 8" id="KW-0812">Transmembrane</keyword>
<protein>
    <submittedName>
        <fullName evidence="9">Uncharacterized protein</fullName>
    </submittedName>
</protein>
<dbReference type="PANTHER" id="PTHR19139:SF199">
    <property type="entry name" value="MIP17260P"/>
    <property type="match status" value="1"/>
</dbReference>